<feature type="compositionally biased region" description="Polar residues" evidence="9">
    <location>
        <begin position="276"/>
        <end position="297"/>
    </location>
</feature>
<proteinExistence type="inferred from homology"/>
<keyword evidence="10" id="KW-1133">Transmembrane helix</keyword>
<dbReference type="GO" id="GO:0043130">
    <property type="term" value="F:ubiquitin binding"/>
    <property type="evidence" value="ECO:0007669"/>
    <property type="project" value="InterPro"/>
</dbReference>
<dbReference type="PANTHER" id="PTHR15486:SF96">
    <property type="entry name" value="LIPID DROPLET-REGULATING VLDL ASSEMBLY FACTOR AUP1"/>
    <property type="match status" value="1"/>
</dbReference>
<dbReference type="SMART" id="SM00546">
    <property type="entry name" value="CUE"/>
    <property type="match status" value="1"/>
</dbReference>
<evidence type="ECO:0000256" key="1">
    <source>
        <dbReference type="ARBA" id="ARBA00004406"/>
    </source>
</evidence>
<feature type="domain" description="CUE" evidence="11">
    <location>
        <begin position="302"/>
        <end position="344"/>
    </location>
</feature>
<dbReference type="InterPro" id="IPR048056">
    <property type="entry name" value="AUP1_CUE"/>
</dbReference>
<keyword evidence="4" id="KW-0256">Endoplasmic reticulum</keyword>
<keyword evidence="5 10" id="KW-0472">Membrane</keyword>
<feature type="compositionally biased region" description="Polar residues" evidence="9">
    <location>
        <begin position="362"/>
        <end position="382"/>
    </location>
</feature>
<feature type="compositionally biased region" description="Basic and acidic residues" evidence="9">
    <location>
        <begin position="402"/>
        <end position="412"/>
    </location>
</feature>
<dbReference type="InterPro" id="IPR003892">
    <property type="entry name" value="CUE"/>
</dbReference>
<accession>A0AAU9XAK5</accession>
<evidence type="ECO:0000256" key="2">
    <source>
        <dbReference type="ARBA" id="ARBA00004502"/>
    </source>
</evidence>
<evidence type="ECO:0000313" key="12">
    <source>
        <dbReference type="EMBL" id="CAH3141970.1"/>
    </source>
</evidence>
<evidence type="ECO:0000256" key="3">
    <source>
        <dbReference type="ARBA" id="ARBA00022677"/>
    </source>
</evidence>
<dbReference type="FunFam" id="1.10.8.10:FF:000049">
    <property type="entry name" value="ancient ubiquitous protein 1 isoform X2"/>
    <property type="match status" value="1"/>
</dbReference>
<reference evidence="12 13" key="1">
    <citation type="submission" date="2022-05" db="EMBL/GenBank/DDBJ databases">
        <authorList>
            <consortium name="Genoscope - CEA"/>
            <person name="William W."/>
        </authorList>
    </citation>
    <scope>NUCLEOTIDE SEQUENCE [LARGE SCALE GENOMIC DNA]</scope>
</reference>
<dbReference type="GO" id="GO:0036503">
    <property type="term" value="P:ERAD pathway"/>
    <property type="evidence" value="ECO:0007669"/>
    <property type="project" value="InterPro"/>
</dbReference>
<dbReference type="EMBL" id="CALNXJ010000036">
    <property type="protein sequence ID" value="CAH3141970.1"/>
    <property type="molecule type" value="Genomic_DNA"/>
</dbReference>
<evidence type="ECO:0000256" key="6">
    <source>
        <dbReference type="ARBA" id="ARBA00035634"/>
    </source>
</evidence>
<dbReference type="SUPFAM" id="SSF69593">
    <property type="entry name" value="Glycerol-3-phosphate (1)-acyltransferase"/>
    <property type="match status" value="1"/>
</dbReference>
<dbReference type="GO" id="GO:0005811">
    <property type="term" value="C:lipid droplet"/>
    <property type="evidence" value="ECO:0007669"/>
    <property type="project" value="UniProtKB-SubCell"/>
</dbReference>
<evidence type="ECO:0000256" key="9">
    <source>
        <dbReference type="SAM" id="MobiDB-lite"/>
    </source>
</evidence>
<comment type="similarity">
    <text evidence="6">Belongs to the AUP1 family.</text>
</comment>
<protein>
    <recommendedName>
        <fullName evidence="7">Lipid droplet-regulating VLDL assembly factor AUP1</fullName>
    </recommendedName>
    <alternativeName>
        <fullName evidence="8">Ancient ubiquitous protein 1</fullName>
    </alternativeName>
</protein>
<dbReference type="PROSITE" id="PS51140">
    <property type="entry name" value="CUE"/>
    <property type="match status" value="1"/>
</dbReference>
<evidence type="ECO:0000256" key="4">
    <source>
        <dbReference type="ARBA" id="ARBA00022824"/>
    </source>
</evidence>
<gene>
    <name evidence="12" type="ORF">PMEA_00019881</name>
</gene>
<feature type="transmembrane region" description="Helical" evidence="10">
    <location>
        <begin position="25"/>
        <end position="53"/>
    </location>
</feature>
<evidence type="ECO:0000256" key="7">
    <source>
        <dbReference type="ARBA" id="ARBA00035685"/>
    </source>
</evidence>
<feature type="compositionally biased region" description="Basic and acidic residues" evidence="9">
    <location>
        <begin position="348"/>
        <end position="361"/>
    </location>
</feature>
<dbReference type="PANTHER" id="PTHR15486">
    <property type="entry name" value="ANCIENT UBIQUITOUS PROTEIN"/>
    <property type="match status" value="1"/>
</dbReference>
<evidence type="ECO:0000256" key="8">
    <source>
        <dbReference type="ARBA" id="ARBA00035713"/>
    </source>
</evidence>
<feature type="region of interest" description="Disordered" evidence="9">
    <location>
        <begin position="343"/>
        <end position="412"/>
    </location>
</feature>
<sequence>MALDLRLTDLLDRDRLPGGGGPLPLLLYIPCGLLLVIFRIFFGLQLLLMLTVLPKGSIIRRILLRVSSKILGIAVTHEGFENFNKDQHKLVVTNHVTCLDNVAVETILPSVMPYSRCDCPWLLKWVLGYQEFSADKQRENVDREIKEYLQGSDFPLLAFPEEKITNGKRGLLKFNPWCFQFSSTVLPAVITVRRPLFVPIPPHVLGSGWWQDFSWSLFVPYTLYNIRFLPPVESKVESKAEDISSDIQKHMASSSGLTPTSFTAQDVKDLEAVHRNPQSQESAPNGSTPPSQPLNSTSRNTRLARMVQQVREVLPQVPSSAISRDLSQTHCVDTTITNILEGRVSYTPEKEDREAKSDSDGKTASSGNANEKTSTTPQIKFSRNSEERQRLLNQRKAQMLENARRRFRDNQL</sequence>
<comment type="caution">
    <text evidence="12">The sequence shown here is derived from an EMBL/GenBank/DDBJ whole genome shotgun (WGS) entry which is preliminary data.</text>
</comment>
<dbReference type="Gene3D" id="1.10.8.10">
    <property type="entry name" value="DNA helicase RuvA subunit, C-terminal domain"/>
    <property type="match status" value="1"/>
</dbReference>
<organism evidence="12 13">
    <name type="scientific">Pocillopora meandrina</name>
    <dbReference type="NCBI Taxonomy" id="46732"/>
    <lineage>
        <taxon>Eukaryota</taxon>
        <taxon>Metazoa</taxon>
        <taxon>Cnidaria</taxon>
        <taxon>Anthozoa</taxon>
        <taxon>Hexacorallia</taxon>
        <taxon>Scleractinia</taxon>
        <taxon>Astrocoeniina</taxon>
        <taxon>Pocilloporidae</taxon>
        <taxon>Pocillopora</taxon>
    </lineage>
</organism>
<name>A0AAU9XAK5_9CNID</name>
<dbReference type="GO" id="GO:0005789">
    <property type="term" value="C:endoplasmic reticulum membrane"/>
    <property type="evidence" value="ECO:0007669"/>
    <property type="project" value="UniProtKB-SubCell"/>
</dbReference>
<dbReference type="Pfam" id="PF02845">
    <property type="entry name" value="CUE"/>
    <property type="match status" value="1"/>
</dbReference>
<keyword evidence="10" id="KW-0812">Transmembrane</keyword>
<evidence type="ECO:0000256" key="5">
    <source>
        <dbReference type="ARBA" id="ARBA00023136"/>
    </source>
</evidence>
<evidence type="ECO:0000313" key="13">
    <source>
        <dbReference type="Proteomes" id="UP001159428"/>
    </source>
</evidence>
<comment type="subcellular location">
    <subcellularLocation>
        <location evidence="1">Endoplasmic reticulum membrane</location>
        <topology evidence="1">Peripheral membrane protein</topology>
    </subcellularLocation>
    <subcellularLocation>
        <location evidence="2">Lipid droplet</location>
    </subcellularLocation>
</comment>
<keyword evidence="13" id="KW-1185">Reference proteome</keyword>
<evidence type="ECO:0000259" key="11">
    <source>
        <dbReference type="PROSITE" id="PS51140"/>
    </source>
</evidence>
<feature type="region of interest" description="Disordered" evidence="9">
    <location>
        <begin position="274"/>
        <end position="297"/>
    </location>
</feature>
<keyword evidence="3" id="KW-0551">Lipid droplet</keyword>
<dbReference type="CDD" id="cd14420">
    <property type="entry name" value="CUE_AUP1"/>
    <property type="match status" value="1"/>
</dbReference>
<evidence type="ECO:0000256" key="10">
    <source>
        <dbReference type="SAM" id="Phobius"/>
    </source>
</evidence>
<dbReference type="AlphaFoldDB" id="A0AAU9XAK5"/>
<dbReference type="Proteomes" id="UP001159428">
    <property type="component" value="Unassembled WGS sequence"/>
</dbReference>